<dbReference type="PROSITE" id="PS51340">
    <property type="entry name" value="MOSC"/>
    <property type="match status" value="1"/>
</dbReference>
<dbReference type="EMBL" id="CP017637">
    <property type="protein sequence ID" value="APG09651.1"/>
    <property type="molecule type" value="Genomic_DNA"/>
</dbReference>
<evidence type="ECO:0000259" key="1">
    <source>
        <dbReference type="PROSITE" id="PS51340"/>
    </source>
</evidence>
<evidence type="ECO:0000313" key="3">
    <source>
        <dbReference type="Proteomes" id="UP000181962"/>
    </source>
</evidence>
<accession>A0A1L3F8M8</accession>
<dbReference type="InterPro" id="IPR005302">
    <property type="entry name" value="MoCF_Sase_C"/>
</dbReference>
<dbReference type="AlphaFoldDB" id="A0A1L3F8M8"/>
<evidence type="ECO:0000313" key="2">
    <source>
        <dbReference type="EMBL" id="APG09651.1"/>
    </source>
</evidence>
<dbReference type="GO" id="GO:0003824">
    <property type="term" value="F:catalytic activity"/>
    <property type="evidence" value="ECO:0007669"/>
    <property type="project" value="InterPro"/>
</dbReference>
<dbReference type="GO" id="GO:0030170">
    <property type="term" value="F:pyridoxal phosphate binding"/>
    <property type="evidence" value="ECO:0007669"/>
    <property type="project" value="InterPro"/>
</dbReference>
<dbReference type="GO" id="GO:0030151">
    <property type="term" value="F:molybdenum ion binding"/>
    <property type="evidence" value="ECO:0007669"/>
    <property type="project" value="InterPro"/>
</dbReference>
<dbReference type="InterPro" id="IPR011037">
    <property type="entry name" value="Pyrv_Knase-like_insert_dom_sf"/>
</dbReference>
<sequence>MRHTVEGAVLAVAADSGHRFSKPVQDHITLVKGHGVDGDAHAGQYVRHRYLARRHPCLPNLRQVHLIPSELFATVRVAGYDIERGQLGENITTAGLDLEKIPLGTRIELGPTAVVELTGLRTPCVLIDRSRTGLKRQVLSSAKTDLHSMRRPGRGASWRTGGSRRLRARYSVRRMSEAASFAVA</sequence>
<gene>
    <name evidence="2" type="ORF">BKD09_15025</name>
</gene>
<dbReference type="Proteomes" id="UP000181962">
    <property type="component" value="Chromosome"/>
</dbReference>
<dbReference type="InterPro" id="IPR052716">
    <property type="entry name" value="MOSC_domain"/>
</dbReference>
<dbReference type="SUPFAM" id="SSF50800">
    <property type="entry name" value="PK beta-barrel domain-like"/>
    <property type="match status" value="1"/>
</dbReference>
<proteinExistence type="predicted"/>
<dbReference type="PANTHER" id="PTHR36930:SF1">
    <property type="entry name" value="MOSC DOMAIN-CONTAINING PROTEIN"/>
    <property type="match status" value="1"/>
</dbReference>
<feature type="domain" description="MOSC" evidence="1">
    <location>
        <begin position="22"/>
        <end position="184"/>
    </location>
</feature>
<protein>
    <recommendedName>
        <fullName evidence="1">MOSC domain-containing protein</fullName>
    </recommendedName>
</protein>
<dbReference type="RefSeq" id="WP_223153908.1">
    <property type="nucleotide sequence ID" value="NZ_CP017637.1"/>
</dbReference>
<dbReference type="Pfam" id="PF03473">
    <property type="entry name" value="MOSC"/>
    <property type="match status" value="1"/>
</dbReference>
<dbReference type="Gene3D" id="2.40.33.20">
    <property type="entry name" value="PK beta-barrel domain-like"/>
    <property type="match status" value="1"/>
</dbReference>
<reference evidence="2 3" key="1">
    <citation type="submission" date="2016-11" db="EMBL/GenBank/DDBJ databases">
        <title>Complete Genome Sequence of Bradyrhizobium sp. strain J5, an isolated from soybean nodule in Hokkaido.</title>
        <authorList>
            <person name="Kanehara K."/>
        </authorList>
    </citation>
    <scope>NUCLEOTIDE SEQUENCE [LARGE SCALE GENOMIC DNA]</scope>
    <source>
        <strain evidence="2 3">J5</strain>
    </source>
</reference>
<organism evidence="2 3">
    <name type="scientific">Bradyrhizobium japonicum</name>
    <dbReference type="NCBI Taxonomy" id="375"/>
    <lineage>
        <taxon>Bacteria</taxon>
        <taxon>Pseudomonadati</taxon>
        <taxon>Pseudomonadota</taxon>
        <taxon>Alphaproteobacteria</taxon>
        <taxon>Hyphomicrobiales</taxon>
        <taxon>Nitrobacteraceae</taxon>
        <taxon>Bradyrhizobium</taxon>
    </lineage>
</organism>
<name>A0A1L3F8M8_BRAJP</name>
<dbReference type="PANTHER" id="PTHR36930">
    <property type="entry name" value="METAL-SULFUR CLUSTER BIOSYNTHESIS PROTEINS YUAD-RELATED"/>
    <property type="match status" value="1"/>
</dbReference>